<dbReference type="InterPro" id="IPR002893">
    <property type="entry name" value="Znf_MYND"/>
</dbReference>
<keyword evidence="1" id="KW-0479">Metal-binding</keyword>
<feature type="domain" description="MYND-type" evidence="5">
    <location>
        <begin position="18"/>
        <end position="55"/>
    </location>
</feature>
<protein>
    <recommendedName>
        <fullName evidence="5">MYND-type domain-containing protein</fullName>
    </recommendedName>
</protein>
<dbReference type="Proteomes" id="UP001385951">
    <property type="component" value="Unassembled WGS sequence"/>
</dbReference>
<evidence type="ECO:0000313" key="6">
    <source>
        <dbReference type="EMBL" id="KAK7691694.1"/>
    </source>
</evidence>
<dbReference type="GO" id="GO:0008270">
    <property type="term" value="F:zinc ion binding"/>
    <property type="evidence" value="ECO:0007669"/>
    <property type="project" value="UniProtKB-KW"/>
</dbReference>
<proteinExistence type="predicted"/>
<keyword evidence="3" id="KW-0862">Zinc</keyword>
<dbReference type="EMBL" id="JASBNA010000005">
    <property type="protein sequence ID" value="KAK7691694.1"/>
    <property type="molecule type" value="Genomic_DNA"/>
</dbReference>
<sequence length="431" mass="49226">MCHDVDKVYLPMESLGKCHVCKERPGDKLCSACGERSYCSAECQKVDWKQHKAECGQTDRISLEQFYPFLSWMYASSHYMMPIKPPHPAFTSTIVNNANPDVPAIEFPDGWCARLLMLDDTRPMDPITQPDPTTWFPLAQSAKVASKLFRRIVYSGYLLPILTSVATAILTEMYTTTSGVDAPDDRRIRLRYRSMPISDFGIAAGSVRVTSQDRLAFMKKSDGRITRGQDPDDHYWLYFTTAKGEEVILECGMFPFNMCEVVDTDPYVPLSMPTYPQSDVRIGFAPSFLIERVIRKNTPTLHTERKRLSMLRNPGLQNAVKAFAQAYRDQGDSGIPLSDANTKPFYDYMEAISGRSLNSVEKSVYRRLTPVHCFSMHYILCHQEWRNFPKEPQLGIEGDPGELDYFDDAEAWNKQHKKWKKIQKDAKKDSG</sequence>
<dbReference type="PROSITE" id="PS01360">
    <property type="entry name" value="ZF_MYND_1"/>
    <property type="match status" value="1"/>
</dbReference>
<dbReference type="Pfam" id="PF01753">
    <property type="entry name" value="zf-MYND"/>
    <property type="match status" value="1"/>
</dbReference>
<organism evidence="6 7">
    <name type="scientific">Cerrena zonata</name>
    <dbReference type="NCBI Taxonomy" id="2478898"/>
    <lineage>
        <taxon>Eukaryota</taxon>
        <taxon>Fungi</taxon>
        <taxon>Dikarya</taxon>
        <taxon>Basidiomycota</taxon>
        <taxon>Agaricomycotina</taxon>
        <taxon>Agaricomycetes</taxon>
        <taxon>Polyporales</taxon>
        <taxon>Cerrenaceae</taxon>
        <taxon>Cerrena</taxon>
    </lineage>
</organism>
<evidence type="ECO:0000256" key="1">
    <source>
        <dbReference type="ARBA" id="ARBA00022723"/>
    </source>
</evidence>
<accession>A0AAW0GIR7</accession>
<keyword evidence="2 4" id="KW-0863">Zinc-finger</keyword>
<evidence type="ECO:0000313" key="7">
    <source>
        <dbReference type="Proteomes" id="UP001385951"/>
    </source>
</evidence>
<reference evidence="6 7" key="1">
    <citation type="submission" date="2022-09" db="EMBL/GenBank/DDBJ databases">
        <authorList>
            <person name="Palmer J.M."/>
        </authorList>
    </citation>
    <scope>NUCLEOTIDE SEQUENCE [LARGE SCALE GENOMIC DNA]</scope>
    <source>
        <strain evidence="6 7">DSM 7382</strain>
    </source>
</reference>
<name>A0AAW0GIR7_9APHY</name>
<evidence type="ECO:0000256" key="4">
    <source>
        <dbReference type="PROSITE-ProRule" id="PRU00134"/>
    </source>
</evidence>
<evidence type="ECO:0000259" key="5">
    <source>
        <dbReference type="PROSITE" id="PS50865"/>
    </source>
</evidence>
<gene>
    <name evidence="6" type="ORF">QCA50_005094</name>
</gene>
<dbReference type="AlphaFoldDB" id="A0AAW0GIR7"/>
<dbReference type="PROSITE" id="PS50865">
    <property type="entry name" value="ZF_MYND_2"/>
    <property type="match status" value="1"/>
</dbReference>
<dbReference type="SUPFAM" id="SSF144232">
    <property type="entry name" value="HIT/MYND zinc finger-like"/>
    <property type="match status" value="1"/>
</dbReference>
<evidence type="ECO:0000256" key="3">
    <source>
        <dbReference type="ARBA" id="ARBA00022833"/>
    </source>
</evidence>
<comment type="caution">
    <text evidence="6">The sequence shown here is derived from an EMBL/GenBank/DDBJ whole genome shotgun (WGS) entry which is preliminary data.</text>
</comment>
<keyword evidence="7" id="KW-1185">Reference proteome</keyword>
<evidence type="ECO:0000256" key="2">
    <source>
        <dbReference type="ARBA" id="ARBA00022771"/>
    </source>
</evidence>
<dbReference type="Gene3D" id="6.10.140.2220">
    <property type="match status" value="1"/>
</dbReference>